<dbReference type="InterPro" id="IPR035984">
    <property type="entry name" value="Acyl-CoA-binding_sf"/>
</dbReference>
<keyword evidence="6" id="KW-1185">Reference proteome</keyword>
<comment type="caution">
    <text evidence="5">The sequence shown here is derived from an EMBL/GenBank/DDBJ whole genome shotgun (WGS) entry which is preliminary data.</text>
</comment>
<sequence>MGTTSQHIPTWTGITQVRLMSVLSPQFEEAKAKLGSLKEDPGNDVKLKIYALFKQSTSGAVTTKRPGMMDFESKGEAQAASGQKYKTILVSCENGLRIITLNRPEKKNAITVEWIEALKEAGEDPNTVITAITGSGDYYCSGNDLSNFTNIDPSNMHQYSQESGKLLNRFVNAFIDFPKPLIAVVNGPAIGVSVTVMGMFDAVYASDKFCSIIVTKLLMHGDMRPSLFNQSGRISDKKLK</sequence>
<proteinExistence type="predicted"/>
<dbReference type="AlphaFoldDB" id="A0A8J5JMW7"/>
<dbReference type="InterPro" id="IPR022408">
    <property type="entry name" value="Acyl-CoA-binding_prot_CS"/>
</dbReference>
<dbReference type="GO" id="GO:0000062">
    <property type="term" value="F:fatty-acyl-CoA binding"/>
    <property type="evidence" value="ECO:0007669"/>
    <property type="project" value="InterPro"/>
</dbReference>
<dbReference type="GO" id="GO:0004165">
    <property type="term" value="F:delta(3)-delta(2)-enoyl-CoA isomerase activity"/>
    <property type="evidence" value="ECO:0007669"/>
    <property type="project" value="TreeGrafter"/>
</dbReference>
<dbReference type="Proteomes" id="UP000747542">
    <property type="component" value="Unassembled WGS sequence"/>
</dbReference>
<dbReference type="PRINTS" id="PR00689">
    <property type="entry name" value="ACOABINDINGP"/>
</dbReference>
<dbReference type="CDD" id="cd06558">
    <property type="entry name" value="crotonase-like"/>
    <property type="match status" value="1"/>
</dbReference>
<name>A0A8J5JMW7_HOMAM</name>
<dbReference type="InterPro" id="IPR000582">
    <property type="entry name" value="Acyl-CoA-binding_protein"/>
</dbReference>
<organism evidence="5 6">
    <name type="scientific">Homarus americanus</name>
    <name type="common">American lobster</name>
    <dbReference type="NCBI Taxonomy" id="6706"/>
    <lineage>
        <taxon>Eukaryota</taxon>
        <taxon>Metazoa</taxon>
        <taxon>Ecdysozoa</taxon>
        <taxon>Arthropoda</taxon>
        <taxon>Crustacea</taxon>
        <taxon>Multicrustacea</taxon>
        <taxon>Malacostraca</taxon>
        <taxon>Eumalacostraca</taxon>
        <taxon>Eucarida</taxon>
        <taxon>Decapoda</taxon>
        <taxon>Pleocyemata</taxon>
        <taxon>Astacidea</taxon>
        <taxon>Nephropoidea</taxon>
        <taxon>Nephropidae</taxon>
        <taxon>Homarus</taxon>
    </lineage>
</organism>
<dbReference type="InterPro" id="IPR014352">
    <property type="entry name" value="FERM/acyl-CoA-bd_prot_sf"/>
</dbReference>
<dbReference type="SUPFAM" id="SSF52096">
    <property type="entry name" value="ClpP/crotonase"/>
    <property type="match status" value="1"/>
</dbReference>
<evidence type="ECO:0000313" key="5">
    <source>
        <dbReference type="EMBL" id="KAG7159071.1"/>
    </source>
</evidence>
<dbReference type="GO" id="GO:0005777">
    <property type="term" value="C:peroxisome"/>
    <property type="evidence" value="ECO:0007669"/>
    <property type="project" value="UniProtKB-SubCell"/>
</dbReference>
<dbReference type="Gene3D" id="1.20.80.10">
    <property type="match status" value="1"/>
</dbReference>
<dbReference type="Pfam" id="PF00378">
    <property type="entry name" value="ECH_1"/>
    <property type="match status" value="1"/>
</dbReference>
<dbReference type="InterPro" id="IPR051053">
    <property type="entry name" value="ECH/Chromodomain_protein"/>
</dbReference>
<dbReference type="PROSITE" id="PS51228">
    <property type="entry name" value="ACB_2"/>
    <property type="match status" value="1"/>
</dbReference>
<reference evidence="5" key="1">
    <citation type="journal article" date="2021" name="Sci. Adv.">
        <title>The American lobster genome reveals insights on longevity, neural, and immune adaptations.</title>
        <authorList>
            <person name="Polinski J.M."/>
            <person name="Zimin A.V."/>
            <person name="Clark K.F."/>
            <person name="Kohn A.B."/>
            <person name="Sadowski N."/>
            <person name="Timp W."/>
            <person name="Ptitsyn A."/>
            <person name="Khanna P."/>
            <person name="Romanova D.Y."/>
            <person name="Williams P."/>
            <person name="Greenwood S.J."/>
            <person name="Moroz L.L."/>
            <person name="Walt D.R."/>
            <person name="Bodnar A.G."/>
        </authorList>
    </citation>
    <scope>NUCLEOTIDE SEQUENCE</scope>
    <source>
        <strain evidence="5">GMGI-L3</strain>
    </source>
</reference>
<feature type="domain" description="ACB" evidence="4">
    <location>
        <begin position="23"/>
        <end position="124"/>
    </location>
</feature>
<evidence type="ECO:0000256" key="3">
    <source>
        <dbReference type="ARBA" id="ARBA00023235"/>
    </source>
</evidence>
<dbReference type="PANTHER" id="PTHR43684">
    <property type="match status" value="1"/>
</dbReference>
<evidence type="ECO:0000313" key="6">
    <source>
        <dbReference type="Proteomes" id="UP000747542"/>
    </source>
</evidence>
<dbReference type="PROSITE" id="PS00880">
    <property type="entry name" value="ACB_1"/>
    <property type="match status" value="1"/>
</dbReference>
<dbReference type="InterPro" id="IPR029045">
    <property type="entry name" value="ClpP/crotonase-like_dom_sf"/>
</dbReference>
<keyword evidence="3 5" id="KW-0413">Isomerase</keyword>
<dbReference type="InterPro" id="IPR001753">
    <property type="entry name" value="Enoyl-CoA_hydra/iso"/>
</dbReference>
<dbReference type="PANTHER" id="PTHR43684:SF1">
    <property type="entry name" value="ENOYL-COA DELTA ISOMERASE 2"/>
    <property type="match status" value="1"/>
</dbReference>
<dbReference type="GO" id="GO:0005739">
    <property type="term" value="C:mitochondrion"/>
    <property type="evidence" value="ECO:0007669"/>
    <property type="project" value="TreeGrafter"/>
</dbReference>
<accession>A0A8J5JMW7</accession>
<evidence type="ECO:0000256" key="2">
    <source>
        <dbReference type="ARBA" id="ARBA00023140"/>
    </source>
</evidence>
<protein>
    <submittedName>
        <fullName evidence="5">Enoyl-CoA delta isomerase 2-like 3</fullName>
    </submittedName>
</protein>
<dbReference type="SUPFAM" id="SSF47027">
    <property type="entry name" value="Acyl-CoA binding protein"/>
    <property type="match status" value="1"/>
</dbReference>
<keyword evidence="2" id="KW-0576">Peroxisome</keyword>
<evidence type="ECO:0000259" key="4">
    <source>
        <dbReference type="PROSITE" id="PS51228"/>
    </source>
</evidence>
<comment type="subcellular location">
    <subcellularLocation>
        <location evidence="1">Peroxisome</location>
    </subcellularLocation>
</comment>
<dbReference type="Gene3D" id="3.90.226.10">
    <property type="entry name" value="2-enoyl-CoA Hydratase, Chain A, domain 1"/>
    <property type="match status" value="1"/>
</dbReference>
<dbReference type="EMBL" id="JAHLQT010033934">
    <property type="protein sequence ID" value="KAG7159071.1"/>
    <property type="molecule type" value="Genomic_DNA"/>
</dbReference>
<evidence type="ECO:0000256" key="1">
    <source>
        <dbReference type="ARBA" id="ARBA00004275"/>
    </source>
</evidence>
<gene>
    <name evidence="5" type="primary">Eci2-L3</name>
    <name evidence="5" type="ORF">Hamer_G021431</name>
</gene>
<dbReference type="Pfam" id="PF00887">
    <property type="entry name" value="ACBP"/>
    <property type="match status" value="1"/>
</dbReference>